<proteinExistence type="predicted"/>
<protein>
    <submittedName>
        <fullName evidence="2">Uncharacterized protein</fullName>
    </submittedName>
</protein>
<feature type="region of interest" description="Disordered" evidence="1">
    <location>
        <begin position="126"/>
        <end position="152"/>
    </location>
</feature>
<keyword evidence="3" id="KW-1185">Reference proteome</keyword>
<dbReference type="EMBL" id="WIGO01000493">
    <property type="protein sequence ID" value="KAF6810547.1"/>
    <property type="molecule type" value="Genomic_DNA"/>
</dbReference>
<reference evidence="2" key="1">
    <citation type="journal article" date="2020" name="Phytopathology">
        <title>Genome Sequence Resources of Colletotrichum truncatum, C. plurivorum, C. musicola, and C. sojae: Four Species Pathogenic to Soybean (Glycine max).</title>
        <authorList>
            <person name="Rogerio F."/>
            <person name="Boufleur T.R."/>
            <person name="Ciampi-Guillardi M."/>
            <person name="Sukno S.A."/>
            <person name="Thon M.R."/>
            <person name="Massola Junior N.S."/>
            <person name="Baroncelli R."/>
        </authorList>
    </citation>
    <scope>NUCLEOTIDE SEQUENCE</scope>
    <source>
        <strain evidence="2">LFN00145</strain>
    </source>
</reference>
<organism evidence="2 3">
    <name type="scientific">Colletotrichum plurivorum</name>
    <dbReference type="NCBI Taxonomy" id="2175906"/>
    <lineage>
        <taxon>Eukaryota</taxon>
        <taxon>Fungi</taxon>
        <taxon>Dikarya</taxon>
        <taxon>Ascomycota</taxon>
        <taxon>Pezizomycotina</taxon>
        <taxon>Sordariomycetes</taxon>
        <taxon>Hypocreomycetidae</taxon>
        <taxon>Glomerellales</taxon>
        <taxon>Glomerellaceae</taxon>
        <taxon>Colletotrichum</taxon>
        <taxon>Colletotrichum orchidearum species complex</taxon>
    </lineage>
</organism>
<accession>A0A8H6JCN0</accession>
<gene>
    <name evidence="2" type="ORF">CPLU01_15277</name>
</gene>
<comment type="caution">
    <text evidence="2">The sequence shown here is derived from an EMBL/GenBank/DDBJ whole genome shotgun (WGS) entry which is preliminary data.</text>
</comment>
<sequence>MSTSGAPWALLRPLTRLRRLVITLPWHFNPRDAILGGFGRELAELKQLRFDYLEYNMKCPILANDYGPYNYRPALEQLDIRIVPQQLLREKVVGEILMKSFVAIKLVFPNIKRLIARSCRRVYGYEERPQNDNGGSGSGVRGLTTTKPRCRGGRRLAQYTITPSSFAPD</sequence>
<name>A0A8H6JCN0_9PEZI</name>
<dbReference type="Proteomes" id="UP000654918">
    <property type="component" value="Unassembled WGS sequence"/>
</dbReference>
<evidence type="ECO:0000256" key="1">
    <source>
        <dbReference type="SAM" id="MobiDB-lite"/>
    </source>
</evidence>
<dbReference type="AlphaFoldDB" id="A0A8H6JCN0"/>
<evidence type="ECO:0000313" key="2">
    <source>
        <dbReference type="EMBL" id="KAF6810547.1"/>
    </source>
</evidence>
<evidence type="ECO:0000313" key="3">
    <source>
        <dbReference type="Proteomes" id="UP000654918"/>
    </source>
</evidence>